<gene>
    <name evidence="1" type="ORF">E5331_15820</name>
</gene>
<proteinExistence type="predicted"/>
<reference evidence="1" key="1">
    <citation type="submission" date="2019-04" db="EMBL/GenBank/DDBJ databases">
        <title>Microbes associate with the intestines of laboratory mice.</title>
        <authorList>
            <person name="Navarre W."/>
            <person name="Wong E."/>
            <person name="Huang K."/>
            <person name="Tropini C."/>
            <person name="Ng K."/>
            <person name="Yu B."/>
        </authorList>
    </citation>
    <scope>NUCLEOTIDE SEQUENCE</scope>
    <source>
        <strain evidence="1">NM04_E33</strain>
    </source>
</reference>
<organism evidence="1 2">
    <name type="scientific">Lepagella muris</name>
    <dbReference type="NCBI Taxonomy" id="3032870"/>
    <lineage>
        <taxon>Bacteria</taxon>
        <taxon>Pseudomonadati</taxon>
        <taxon>Bacteroidota</taxon>
        <taxon>Bacteroidia</taxon>
        <taxon>Bacteroidales</taxon>
        <taxon>Muribaculaceae</taxon>
        <taxon>Lepagella</taxon>
    </lineage>
</organism>
<evidence type="ECO:0000313" key="1">
    <source>
        <dbReference type="EMBL" id="TGY77151.1"/>
    </source>
</evidence>
<sequence>MNILNYLILILAMWSWCVLFFWLIQKPVFGFLNKKSCTATITPQAISRVYLKGAVSDFIIASYLTAIPILTGLVHTLYPSFDLRWVLTPYSIIIGIAVGLICIGDTGLYAFWQSKIDASVFSYLRHPKGAFASVSYSYLAIAILSACIVAAIFACGWILIISEAQRHTLLAPLPTWQLAAAPILCILLLGCGFLIIRGLKIRPNNPSVVYFSPIPFFNHWALNPIYNMIYSLGTRNEFKGRFVAFDDKECSDLFTPLFPTDGSPQTKLLNTDRPNILTIVWESFGGKFCGAIGGKADVTPEFNRLAEDGILFTNCRASSFRTDRALPAIFCGLPAQPTTSIIRYTRKLANLPALPADLRDKGYDTVAVHGGDLTIMHKSDFYLSSGHTRIVAQKDLPKNLDEDKWGIHDAPVADWVYDEVMRLSEKRNPWLLSLQTLSSHEPFTVPYNRLPDPAENSMAYTDSAVGSLIDRLKQTPAWKNLLIVVVADHGLNLGEVSSIRDSFSHIPMLWTGGAVKEPMKIDTIMSQTDLAATLLGQLGLPHSHYPFSRDILADTYTVPSSFHTYPNGFLFTDSSGFTDFDNDSGMALYGSADANRERRGKAILQTLFRYLDKL</sequence>
<dbReference type="EMBL" id="SRYB01000029">
    <property type="protein sequence ID" value="TGY77151.1"/>
    <property type="molecule type" value="Genomic_DNA"/>
</dbReference>
<keyword evidence="2" id="KW-1185">Reference proteome</keyword>
<dbReference type="Proteomes" id="UP000306319">
    <property type="component" value="Unassembled WGS sequence"/>
</dbReference>
<comment type="caution">
    <text evidence="1">The sequence shown here is derived from an EMBL/GenBank/DDBJ whole genome shotgun (WGS) entry which is preliminary data.</text>
</comment>
<protein>
    <submittedName>
        <fullName evidence="1">Alkaline phosphatase family protein</fullName>
    </submittedName>
</protein>
<accession>A0AC61RIP6</accession>
<evidence type="ECO:0000313" key="2">
    <source>
        <dbReference type="Proteomes" id="UP000306319"/>
    </source>
</evidence>
<name>A0AC61RIP6_9BACT</name>